<name>A0A5B7D025_PORTR</name>
<keyword evidence="2" id="KW-0540">Nuclease</keyword>
<keyword evidence="2" id="KW-0378">Hydrolase</keyword>
<dbReference type="Gene3D" id="1.10.150.280">
    <property type="entry name" value="AF1531-like domain"/>
    <property type="match status" value="1"/>
</dbReference>
<dbReference type="GO" id="GO:0005886">
    <property type="term" value="C:plasma membrane"/>
    <property type="evidence" value="ECO:0007669"/>
    <property type="project" value="TreeGrafter"/>
</dbReference>
<evidence type="ECO:0000256" key="1">
    <source>
        <dbReference type="SAM" id="MobiDB-lite"/>
    </source>
</evidence>
<dbReference type="Proteomes" id="UP000324222">
    <property type="component" value="Unassembled WGS sequence"/>
</dbReference>
<feature type="region of interest" description="Disordered" evidence="1">
    <location>
        <begin position="52"/>
        <end position="91"/>
    </location>
</feature>
<dbReference type="Pfam" id="PF12836">
    <property type="entry name" value="HHH_3"/>
    <property type="match status" value="2"/>
</dbReference>
<accession>A0A5B7D025</accession>
<dbReference type="GO" id="GO:0004519">
    <property type="term" value="F:endonuclease activity"/>
    <property type="evidence" value="ECO:0007669"/>
    <property type="project" value="UniProtKB-KW"/>
</dbReference>
<protein>
    <submittedName>
        <fullName evidence="2">Endonuclease/exonuclease/phosphatase family domain-containing protein 1</fullName>
    </submittedName>
</protein>
<dbReference type="EMBL" id="VSRR010000395">
    <property type="protein sequence ID" value="MPC14999.1"/>
    <property type="molecule type" value="Genomic_DNA"/>
</dbReference>
<comment type="caution">
    <text evidence="2">The sequence shown here is derived from an EMBL/GenBank/DDBJ whole genome shotgun (WGS) entry which is preliminary data.</text>
</comment>
<dbReference type="InterPro" id="IPR051675">
    <property type="entry name" value="Endo/Exo/Phosphatase_dom_1"/>
</dbReference>
<dbReference type="GO" id="GO:0004527">
    <property type="term" value="F:exonuclease activity"/>
    <property type="evidence" value="ECO:0007669"/>
    <property type="project" value="UniProtKB-KW"/>
</dbReference>
<dbReference type="PANTHER" id="PTHR21180:SF32">
    <property type="entry name" value="ENDONUCLEASE_EXONUCLEASE_PHOSPHATASE FAMILY DOMAIN-CONTAINING PROTEIN 1"/>
    <property type="match status" value="1"/>
</dbReference>
<feature type="compositionally biased region" description="Low complexity" evidence="1">
    <location>
        <begin position="72"/>
        <end position="86"/>
    </location>
</feature>
<dbReference type="InterPro" id="IPR010994">
    <property type="entry name" value="RuvA_2-like"/>
</dbReference>
<keyword evidence="2" id="KW-0269">Exonuclease</keyword>
<keyword evidence="3" id="KW-1185">Reference proteome</keyword>
<dbReference type="OrthoDB" id="6237065at2759"/>
<gene>
    <name evidence="2" type="primary">eepd1</name>
    <name evidence="2" type="ORF">E2C01_007783</name>
</gene>
<proteinExistence type="predicted"/>
<evidence type="ECO:0000313" key="3">
    <source>
        <dbReference type="Proteomes" id="UP000324222"/>
    </source>
</evidence>
<dbReference type="SUPFAM" id="SSF47781">
    <property type="entry name" value="RuvA domain 2-like"/>
    <property type="match status" value="2"/>
</dbReference>
<dbReference type="PANTHER" id="PTHR21180">
    <property type="entry name" value="ENDONUCLEASE/EXONUCLEASE/PHOSPHATASE FAMILY DOMAIN-CONTAINING PROTEIN 1"/>
    <property type="match status" value="1"/>
</dbReference>
<dbReference type="AlphaFoldDB" id="A0A5B7D025"/>
<sequence length="128" mass="14044">MILPGVTRSVARNIVEYRTAIGGFRRVEDLALVSGVGATRLQSFKSDITVKRMSSSRSSSRTQSIDSLPSYGSGRSQRSQQSQGGRSVHGSPIRAINVNAASIFDLMNIRGMNQELAANIVEYRYVYE</sequence>
<organism evidence="2 3">
    <name type="scientific">Portunus trituberculatus</name>
    <name type="common">Swimming crab</name>
    <name type="synonym">Neptunus trituberculatus</name>
    <dbReference type="NCBI Taxonomy" id="210409"/>
    <lineage>
        <taxon>Eukaryota</taxon>
        <taxon>Metazoa</taxon>
        <taxon>Ecdysozoa</taxon>
        <taxon>Arthropoda</taxon>
        <taxon>Crustacea</taxon>
        <taxon>Multicrustacea</taxon>
        <taxon>Malacostraca</taxon>
        <taxon>Eumalacostraca</taxon>
        <taxon>Eucarida</taxon>
        <taxon>Decapoda</taxon>
        <taxon>Pleocyemata</taxon>
        <taxon>Brachyura</taxon>
        <taxon>Eubrachyura</taxon>
        <taxon>Portunoidea</taxon>
        <taxon>Portunidae</taxon>
        <taxon>Portuninae</taxon>
        <taxon>Portunus</taxon>
    </lineage>
</organism>
<keyword evidence="2" id="KW-0255">Endonuclease</keyword>
<evidence type="ECO:0000313" key="2">
    <source>
        <dbReference type="EMBL" id="MPC14999.1"/>
    </source>
</evidence>
<reference evidence="2 3" key="1">
    <citation type="submission" date="2019-05" db="EMBL/GenBank/DDBJ databases">
        <title>Another draft genome of Portunus trituberculatus and its Hox gene families provides insights of decapod evolution.</title>
        <authorList>
            <person name="Jeong J.-H."/>
            <person name="Song I."/>
            <person name="Kim S."/>
            <person name="Choi T."/>
            <person name="Kim D."/>
            <person name="Ryu S."/>
            <person name="Kim W."/>
        </authorList>
    </citation>
    <scope>NUCLEOTIDE SEQUENCE [LARGE SCALE GENOMIC DNA]</scope>
    <source>
        <tissue evidence="2">Muscle</tissue>
    </source>
</reference>
<dbReference type="Gene3D" id="1.10.150.320">
    <property type="entry name" value="Photosystem II 12 kDa extrinsic protein"/>
    <property type="match status" value="1"/>
</dbReference>